<dbReference type="Proteomes" id="UP000799772">
    <property type="component" value="Unassembled WGS sequence"/>
</dbReference>
<proteinExistence type="predicted"/>
<accession>A0A9P4IB05</accession>
<gene>
    <name evidence="7" type="ORF">NA57DRAFT_43260</name>
</gene>
<comment type="caution">
    <text evidence="7">The sequence shown here is derived from an EMBL/GenBank/DDBJ whole genome shotgun (WGS) entry which is preliminary data.</text>
</comment>
<name>A0A9P4IB05_9PEZI</name>
<feature type="chain" id="PRO_5040128364" evidence="6">
    <location>
        <begin position="16"/>
        <end position="364"/>
    </location>
</feature>
<dbReference type="PANTHER" id="PTHR47660">
    <property type="entry name" value="TRANSCRIPTION FACTOR WITH C2H2 AND ZN(2)-CYS(6) DNA BINDING DOMAIN (EUROFUNG)-RELATED-RELATED"/>
    <property type="match status" value="1"/>
</dbReference>
<dbReference type="AlphaFoldDB" id="A0A9P4IB05"/>
<keyword evidence="1" id="KW-0479">Metal-binding</keyword>
<feature type="signal peptide" evidence="6">
    <location>
        <begin position="1"/>
        <end position="15"/>
    </location>
</feature>
<evidence type="ECO:0000313" key="7">
    <source>
        <dbReference type="EMBL" id="KAF2095955.1"/>
    </source>
</evidence>
<dbReference type="OrthoDB" id="654211at2759"/>
<reference evidence="7" key="1">
    <citation type="journal article" date="2020" name="Stud. Mycol.">
        <title>101 Dothideomycetes genomes: a test case for predicting lifestyles and emergence of pathogens.</title>
        <authorList>
            <person name="Haridas S."/>
            <person name="Albert R."/>
            <person name="Binder M."/>
            <person name="Bloem J."/>
            <person name="Labutti K."/>
            <person name="Salamov A."/>
            <person name="Andreopoulos B."/>
            <person name="Baker S."/>
            <person name="Barry K."/>
            <person name="Bills G."/>
            <person name="Bluhm B."/>
            <person name="Cannon C."/>
            <person name="Castanera R."/>
            <person name="Culley D."/>
            <person name="Daum C."/>
            <person name="Ezra D."/>
            <person name="Gonzalez J."/>
            <person name="Henrissat B."/>
            <person name="Kuo A."/>
            <person name="Liang C."/>
            <person name="Lipzen A."/>
            <person name="Lutzoni F."/>
            <person name="Magnuson J."/>
            <person name="Mondo S."/>
            <person name="Nolan M."/>
            <person name="Ohm R."/>
            <person name="Pangilinan J."/>
            <person name="Park H.-J."/>
            <person name="Ramirez L."/>
            <person name="Alfaro M."/>
            <person name="Sun H."/>
            <person name="Tritt A."/>
            <person name="Yoshinaga Y."/>
            <person name="Zwiers L.-H."/>
            <person name="Turgeon B."/>
            <person name="Goodwin S."/>
            <person name="Spatafora J."/>
            <person name="Crous P."/>
            <person name="Grigoriev I."/>
        </authorList>
    </citation>
    <scope>NUCLEOTIDE SEQUENCE</scope>
    <source>
        <strain evidence="7">CBS 133067</strain>
    </source>
</reference>
<protein>
    <submittedName>
        <fullName evidence="7">C2H2 transcription factor</fullName>
    </submittedName>
</protein>
<evidence type="ECO:0000313" key="8">
    <source>
        <dbReference type="Proteomes" id="UP000799772"/>
    </source>
</evidence>
<keyword evidence="4" id="KW-0804">Transcription</keyword>
<keyword evidence="5" id="KW-0539">Nucleus</keyword>
<dbReference type="EMBL" id="ML978130">
    <property type="protein sequence ID" value="KAF2095955.1"/>
    <property type="molecule type" value="Genomic_DNA"/>
</dbReference>
<evidence type="ECO:0000256" key="6">
    <source>
        <dbReference type="SAM" id="SignalP"/>
    </source>
</evidence>
<organism evidence="7 8">
    <name type="scientific">Rhizodiscina lignyota</name>
    <dbReference type="NCBI Taxonomy" id="1504668"/>
    <lineage>
        <taxon>Eukaryota</taxon>
        <taxon>Fungi</taxon>
        <taxon>Dikarya</taxon>
        <taxon>Ascomycota</taxon>
        <taxon>Pezizomycotina</taxon>
        <taxon>Dothideomycetes</taxon>
        <taxon>Pleosporomycetidae</taxon>
        <taxon>Aulographales</taxon>
        <taxon>Rhizodiscinaceae</taxon>
        <taxon>Rhizodiscina</taxon>
    </lineage>
</organism>
<evidence type="ECO:0000256" key="1">
    <source>
        <dbReference type="ARBA" id="ARBA00022723"/>
    </source>
</evidence>
<evidence type="ECO:0000256" key="4">
    <source>
        <dbReference type="ARBA" id="ARBA00023163"/>
    </source>
</evidence>
<evidence type="ECO:0000256" key="3">
    <source>
        <dbReference type="ARBA" id="ARBA00023015"/>
    </source>
</evidence>
<sequence length="364" mass="41042">MALLTVLQLLDCILAYHINHRPRLEIRDATVPLPCAELLWEAKTAMQWQQALPYSAPSPSLASALESIYIEKKLQPTMGEFSRIIMIHGLYQRLYEVRKHLTQPLTYWTPTAARAKPEEVIPKDLWLPGIPMYCNWRNSTCDSLDILHWSASSVIGAASGMEHPTVAHLHLSRVILLIPIEDIQRFACGISGVRVAPREQISALRKVVRRWALEDYHKARLAIVHAGCIFWHIRRYSASAFYEPHAVLLAGLSLWAYGMFTDREHSEPEATEPSFAEDETSLPASINLDRPCDDELIQTFIRRGGKMLAMMSGVGDVCSLEGPKRILEEAIKLLRTLTNWGCSGNAIRILKSLSQVSRQTVLAE</sequence>
<keyword evidence="3" id="KW-0805">Transcription regulation</keyword>
<keyword evidence="8" id="KW-1185">Reference proteome</keyword>
<evidence type="ECO:0000256" key="5">
    <source>
        <dbReference type="ARBA" id="ARBA00023242"/>
    </source>
</evidence>
<dbReference type="GO" id="GO:0046872">
    <property type="term" value="F:metal ion binding"/>
    <property type="evidence" value="ECO:0007669"/>
    <property type="project" value="UniProtKB-KW"/>
</dbReference>
<keyword evidence="2" id="KW-0862">Zinc</keyword>
<dbReference type="PANTHER" id="PTHR47660:SF7">
    <property type="entry name" value="TRANSCRIPTION FACTOR WITH C2H2 AND ZN(2)-CYS(6) DNA BINDING DOMAIN (EUROFUNG)"/>
    <property type="match status" value="1"/>
</dbReference>
<keyword evidence="6" id="KW-0732">Signal</keyword>
<evidence type="ECO:0000256" key="2">
    <source>
        <dbReference type="ARBA" id="ARBA00022833"/>
    </source>
</evidence>